<dbReference type="Pfam" id="PF13499">
    <property type="entry name" value="EF-hand_7"/>
    <property type="match status" value="1"/>
</dbReference>
<keyword evidence="4" id="KW-0175">Coiled coil</keyword>
<name>A0A834XSN0_APHGI</name>
<evidence type="ECO:0000256" key="4">
    <source>
        <dbReference type="SAM" id="Coils"/>
    </source>
</evidence>
<dbReference type="FunFam" id="1.10.238.10:FF:000112">
    <property type="entry name" value="EF-hand domain family, member D2"/>
    <property type="match status" value="1"/>
</dbReference>
<protein>
    <recommendedName>
        <fullName evidence="5">EF-hand domain-containing protein</fullName>
    </recommendedName>
</protein>
<evidence type="ECO:0000313" key="6">
    <source>
        <dbReference type="EMBL" id="KAF7990549.1"/>
    </source>
</evidence>
<gene>
    <name evidence="6" type="ORF">HCN44_000354</name>
</gene>
<dbReference type="InterPro" id="IPR040365">
    <property type="entry name" value="EFHD1/2"/>
</dbReference>
<keyword evidence="1" id="KW-0479">Metal-binding</keyword>
<keyword evidence="3" id="KW-0106">Calcium</keyword>
<dbReference type="OrthoDB" id="6572480at2759"/>
<feature type="domain" description="EF-hand" evidence="5">
    <location>
        <begin position="82"/>
        <end position="117"/>
    </location>
</feature>
<dbReference type="PANTHER" id="PTHR13025">
    <property type="entry name" value="EF-HAND DOMAIN-CONTAINING PROTEIN D"/>
    <property type="match status" value="1"/>
</dbReference>
<keyword evidence="2" id="KW-0677">Repeat</keyword>
<evidence type="ECO:0000259" key="5">
    <source>
        <dbReference type="PROSITE" id="PS50222"/>
    </source>
</evidence>
<comment type="caution">
    <text evidence="6">The sequence shown here is derived from an EMBL/GenBank/DDBJ whole genome shotgun (WGS) entry which is preliminary data.</text>
</comment>
<sequence>MPADLELSNILNRRQKINEELEEGKEVKKSYKFINVYTEFHEFSRREIKQYEQTFNRFDDGHDGFLDLAELKRMMEVLGAPQTHLGLKAMIKEVDEDGDGRISFAEFLLIFRKAAAGELESDSGLGQLARLTEINVDEVGVTGAKNFFEAKIEQLRKANKFEDEIRMEQEEKRREEEEKATRRAEFLEKAALFGKN</sequence>
<dbReference type="PROSITE" id="PS50222">
    <property type="entry name" value="EF_HAND_2"/>
    <property type="match status" value="2"/>
</dbReference>
<organism evidence="6 7">
    <name type="scientific">Aphidius gifuensis</name>
    <name type="common">Parasitoid wasp</name>
    <dbReference type="NCBI Taxonomy" id="684658"/>
    <lineage>
        <taxon>Eukaryota</taxon>
        <taxon>Metazoa</taxon>
        <taxon>Ecdysozoa</taxon>
        <taxon>Arthropoda</taxon>
        <taxon>Hexapoda</taxon>
        <taxon>Insecta</taxon>
        <taxon>Pterygota</taxon>
        <taxon>Neoptera</taxon>
        <taxon>Endopterygota</taxon>
        <taxon>Hymenoptera</taxon>
        <taxon>Apocrita</taxon>
        <taxon>Ichneumonoidea</taxon>
        <taxon>Braconidae</taxon>
        <taxon>Aphidiinae</taxon>
        <taxon>Aphidius</taxon>
    </lineage>
</organism>
<dbReference type="CDD" id="cd00051">
    <property type="entry name" value="EFh"/>
    <property type="match status" value="1"/>
</dbReference>
<evidence type="ECO:0000256" key="1">
    <source>
        <dbReference type="ARBA" id="ARBA00022723"/>
    </source>
</evidence>
<evidence type="ECO:0000256" key="3">
    <source>
        <dbReference type="ARBA" id="ARBA00022837"/>
    </source>
</evidence>
<proteinExistence type="predicted"/>
<reference evidence="6 7" key="1">
    <citation type="submission" date="2020-08" db="EMBL/GenBank/DDBJ databases">
        <title>Aphidius gifuensis genome sequencing and assembly.</title>
        <authorList>
            <person name="Du Z."/>
        </authorList>
    </citation>
    <scope>NUCLEOTIDE SEQUENCE [LARGE SCALE GENOMIC DNA]</scope>
    <source>
        <strain evidence="6">YNYX2018</strain>
        <tissue evidence="6">Adults</tissue>
    </source>
</reference>
<dbReference type="Proteomes" id="UP000639338">
    <property type="component" value="Unassembled WGS sequence"/>
</dbReference>
<dbReference type="AlphaFoldDB" id="A0A834XSN0"/>
<keyword evidence="7" id="KW-1185">Reference proteome</keyword>
<dbReference type="SMART" id="SM00054">
    <property type="entry name" value="EFh"/>
    <property type="match status" value="2"/>
</dbReference>
<feature type="domain" description="EF-hand" evidence="5">
    <location>
        <begin position="46"/>
        <end position="81"/>
    </location>
</feature>
<dbReference type="InterPro" id="IPR018247">
    <property type="entry name" value="EF_Hand_1_Ca_BS"/>
</dbReference>
<dbReference type="EMBL" id="JACMRX010000004">
    <property type="protein sequence ID" value="KAF7990549.1"/>
    <property type="molecule type" value="Genomic_DNA"/>
</dbReference>
<accession>A0A834XSN0</accession>
<evidence type="ECO:0000313" key="7">
    <source>
        <dbReference type="Proteomes" id="UP000639338"/>
    </source>
</evidence>
<dbReference type="SUPFAM" id="SSF47473">
    <property type="entry name" value="EF-hand"/>
    <property type="match status" value="1"/>
</dbReference>
<dbReference type="Gene3D" id="1.10.238.10">
    <property type="entry name" value="EF-hand"/>
    <property type="match status" value="1"/>
</dbReference>
<dbReference type="PANTHER" id="PTHR13025:SF6">
    <property type="entry name" value="EF-HAND DOMAIN-CONTAINING PROTEIN-RELATED"/>
    <property type="match status" value="1"/>
</dbReference>
<dbReference type="GO" id="GO:0005509">
    <property type="term" value="F:calcium ion binding"/>
    <property type="evidence" value="ECO:0007669"/>
    <property type="project" value="InterPro"/>
</dbReference>
<feature type="coiled-coil region" evidence="4">
    <location>
        <begin position="151"/>
        <end position="187"/>
    </location>
</feature>
<evidence type="ECO:0000256" key="2">
    <source>
        <dbReference type="ARBA" id="ARBA00022737"/>
    </source>
</evidence>
<dbReference type="PROSITE" id="PS00018">
    <property type="entry name" value="EF_HAND_1"/>
    <property type="match status" value="1"/>
</dbReference>
<dbReference type="InterPro" id="IPR002048">
    <property type="entry name" value="EF_hand_dom"/>
</dbReference>
<dbReference type="InterPro" id="IPR011992">
    <property type="entry name" value="EF-hand-dom_pair"/>
</dbReference>